<feature type="compositionally biased region" description="Basic residues" evidence="8">
    <location>
        <begin position="268"/>
        <end position="278"/>
    </location>
</feature>
<dbReference type="Gene3D" id="2.40.50.140">
    <property type="entry name" value="Nucleic acid-binding proteins"/>
    <property type="match status" value="1"/>
</dbReference>
<dbReference type="SMART" id="SM01383">
    <property type="entry name" value="Ribosomal_L2"/>
    <property type="match status" value="1"/>
</dbReference>
<dbReference type="EMBL" id="JACGWT010000001">
    <property type="protein sequence ID" value="MBA8793098.1"/>
    <property type="molecule type" value="Genomic_DNA"/>
</dbReference>
<dbReference type="InterPro" id="IPR002171">
    <property type="entry name" value="Ribosomal_uL2"/>
</dbReference>
<dbReference type="Pfam" id="PF03947">
    <property type="entry name" value="Ribosomal_L2_C"/>
    <property type="match status" value="1"/>
</dbReference>
<dbReference type="Gene3D" id="4.10.950.10">
    <property type="entry name" value="Ribosomal protein L2, domain 3"/>
    <property type="match status" value="1"/>
</dbReference>
<evidence type="ECO:0000256" key="4">
    <source>
        <dbReference type="ARBA" id="ARBA00022980"/>
    </source>
</evidence>
<dbReference type="AlphaFoldDB" id="A0A7W3IPZ4"/>
<feature type="compositionally biased region" description="Basic residues" evidence="8">
    <location>
        <begin position="210"/>
        <end position="220"/>
    </location>
</feature>
<feature type="domain" description="Large ribosomal subunit protein uL2 RNA-binding" evidence="10">
    <location>
        <begin position="42"/>
        <end position="119"/>
    </location>
</feature>
<comment type="similarity">
    <text evidence="1 7">Belongs to the universal ribosomal protein uL2 family.</text>
</comment>
<comment type="function">
    <text evidence="7">One of the primary rRNA binding proteins. Required for association of the 30S and 50S subunits to form the 70S ribosome, for tRNA binding and peptide bond formation. It has been suggested to have peptidyltransferase activity; this is somewhat controversial. Makes several contacts with the 16S rRNA in the 70S ribosome.</text>
</comment>
<gene>
    <name evidence="7" type="primary">rplB</name>
    <name evidence="11" type="ORF">FHX74_000692</name>
</gene>
<dbReference type="Proteomes" id="UP000523079">
    <property type="component" value="Unassembled WGS sequence"/>
</dbReference>
<evidence type="ECO:0000256" key="7">
    <source>
        <dbReference type="HAMAP-Rule" id="MF_01320"/>
    </source>
</evidence>
<evidence type="ECO:0000313" key="12">
    <source>
        <dbReference type="Proteomes" id="UP000523079"/>
    </source>
</evidence>
<dbReference type="NCBIfam" id="TIGR01171">
    <property type="entry name" value="rplB_bact"/>
    <property type="match status" value="1"/>
</dbReference>
<evidence type="ECO:0000256" key="6">
    <source>
        <dbReference type="ARBA" id="ARBA00035242"/>
    </source>
</evidence>
<protein>
    <recommendedName>
        <fullName evidence="6 7">Large ribosomal subunit protein uL2</fullName>
    </recommendedName>
</protein>
<dbReference type="InterPro" id="IPR014726">
    <property type="entry name" value="Ribosomal_uL2_dom3"/>
</dbReference>
<dbReference type="HAMAP" id="MF_01320_B">
    <property type="entry name" value="Ribosomal_uL2_B"/>
    <property type="match status" value="1"/>
</dbReference>
<dbReference type="InterPro" id="IPR022671">
    <property type="entry name" value="Ribosomal_uL2_CS"/>
</dbReference>
<dbReference type="SUPFAM" id="SSF50249">
    <property type="entry name" value="Nucleic acid-binding proteins"/>
    <property type="match status" value="1"/>
</dbReference>
<dbReference type="GO" id="GO:0002181">
    <property type="term" value="P:cytoplasmic translation"/>
    <property type="evidence" value="ECO:0007669"/>
    <property type="project" value="TreeGrafter"/>
</dbReference>
<dbReference type="SMART" id="SM01382">
    <property type="entry name" value="Ribosomal_L2_C"/>
    <property type="match status" value="1"/>
</dbReference>
<evidence type="ECO:0000256" key="3">
    <source>
        <dbReference type="ARBA" id="ARBA00022884"/>
    </source>
</evidence>
<dbReference type="RefSeq" id="WP_182558646.1">
    <property type="nucleotide sequence ID" value="NZ_JACGWT010000001.1"/>
</dbReference>
<evidence type="ECO:0000259" key="9">
    <source>
        <dbReference type="SMART" id="SM01382"/>
    </source>
</evidence>
<feature type="region of interest" description="Disordered" evidence="8">
    <location>
        <begin position="210"/>
        <end position="278"/>
    </location>
</feature>
<reference evidence="11 12" key="1">
    <citation type="submission" date="2020-07" db="EMBL/GenBank/DDBJ databases">
        <title>Sequencing the genomes of 1000 actinobacteria strains.</title>
        <authorList>
            <person name="Klenk H.-P."/>
        </authorList>
    </citation>
    <scope>NUCLEOTIDE SEQUENCE [LARGE SCALE GENOMIC DNA]</scope>
    <source>
        <strain evidence="11 12">DSM 100723</strain>
    </source>
</reference>
<dbReference type="GO" id="GO:0015934">
    <property type="term" value="C:large ribosomal subunit"/>
    <property type="evidence" value="ECO:0007669"/>
    <property type="project" value="InterPro"/>
</dbReference>
<evidence type="ECO:0000256" key="8">
    <source>
        <dbReference type="SAM" id="MobiDB-lite"/>
    </source>
</evidence>
<organism evidence="11 12">
    <name type="scientific">Microlunatus kandeliicorticis</name>
    <dbReference type="NCBI Taxonomy" id="1759536"/>
    <lineage>
        <taxon>Bacteria</taxon>
        <taxon>Bacillati</taxon>
        <taxon>Actinomycetota</taxon>
        <taxon>Actinomycetes</taxon>
        <taxon>Propionibacteriales</taxon>
        <taxon>Propionibacteriaceae</taxon>
        <taxon>Microlunatus</taxon>
    </lineage>
</organism>
<dbReference type="InterPro" id="IPR012340">
    <property type="entry name" value="NA-bd_OB-fold"/>
</dbReference>
<dbReference type="GO" id="GO:0016740">
    <property type="term" value="F:transferase activity"/>
    <property type="evidence" value="ECO:0007669"/>
    <property type="project" value="InterPro"/>
</dbReference>
<keyword evidence="5 7" id="KW-0687">Ribonucleoprotein</keyword>
<keyword evidence="12" id="KW-1185">Reference proteome</keyword>
<dbReference type="FunFam" id="2.40.50.140:FF:000003">
    <property type="entry name" value="50S ribosomal protein L2"/>
    <property type="match status" value="1"/>
</dbReference>
<dbReference type="InterPro" id="IPR005880">
    <property type="entry name" value="Ribosomal_uL2_bac/org-type"/>
</dbReference>
<dbReference type="InterPro" id="IPR008991">
    <property type="entry name" value="Translation_prot_SH3-like_sf"/>
</dbReference>
<dbReference type="SUPFAM" id="SSF50104">
    <property type="entry name" value="Translation proteins SH3-like domain"/>
    <property type="match status" value="1"/>
</dbReference>
<dbReference type="InterPro" id="IPR022666">
    <property type="entry name" value="Ribosomal_uL2_RNA-bd_dom"/>
</dbReference>
<evidence type="ECO:0000256" key="5">
    <source>
        <dbReference type="ARBA" id="ARBA00023274"/>
    </source>
</evidence>
<comment type="caution">
    <text evidence="11">The sequence shown here is derived from an EMBL/GenBank/DDBJ whole genome shotgun (WGS) entry which is preliminary data.</text>
</comment>
<sequence length="278" mass="30097">MAIRKYKPTSAGRRGGSVADFVELTRSTPEKSLLVPSPKTGGRNNTGRITTRHIGGGHKQAYRLIDFKRYDKDGVPAKVAHIEYDPNRTARIALLHFADGEKRYIIAPLGLRQGAVVEAGEGADIKTGNNLPLRNIPVGTTVHAVELRPGGGAKLGRSAGASIQLVAREGKNATLRMPSGEMRMVDVRCRATVGEVGNAEQANINWGKAGRNRWKGKRPSVRGVAMNPIDHPHGGGEGKTSGGRHPVSPWGKPEGRTRNPNKPSSRMIVRRRRTGKKR</sequence>
<dbReference type="InterPro" id="IPR022669">
    <property type="entry name" value="Ribosomal_uL2_C"/>
</dbReference>
<dbReference type="InterPro" id="IPR014722">
    <property type="entry name" value="Rib_uL2_dom2"/>
</dbReference>
<dbReference type="GO" id="GO:0019843">
    <property type="term" value="F:rRNA binding"/>
    <property type="evidence" value="ECO:0007669"/>
    <property type="project" value="UniProtKB-UniRule"/>
</dbReference>
<dbReference type="PANTHER" id="PTHR13691:SF5">
    <property type="entry name" value="LARGE RIBOSOMAL SUBUNIT PROTEIN UL2M"/>
    <property type="match status" value="1"/>
</dbReference>
<comment type="subunit">
    <text evidence="7">Part of the 50S ribosomal subunit. Forms a bridge to the 30S subunit in the 70S ribosome.</text>
</comment>
<keyword evidence="2 7" id="KW-0699">rRNA-binding</keyword>
<evidence type="ECO:0000256" key="2">
    <source>
        <dbReference type="ARBA" id="ARBA00022730"/>
    </source>
</evidence>
<dbReference type="PROSITE" id="PS00467">
    <property type="entry name" value="RIBOSOMAL_L2"/>
    <property type="match status" value="1"/>
</dbReference>
<dbReference type="Pfam" id="PF00181">
    <property type="entry name" value="Ribosomal_L2_N"/>
    <property type="match status" value="1"/>
</dbReference>
<keyword evidence="3 7" id="KW-0694">RNA-binding</keyword>
<evidence type="ECO:0000259" key="10">
    <source>
        <dbReference type="SMART" id="SM01383"/>
    </source>
</evidence>
<dbReference type="PIRSF" id="PIRSF002158">
    <property type="entry name" value="Ribosomal_L2"/>
    <property type="match status" value="1"/>
</dbReference>
<evidence type="ECO:0000313" key="11">
    <source>
        <dbReference type="EMBL" id="MBA8793098.1"/>
    </source>
</evidence>
<accession>A0A7W3IPZ4</accession>
<dbReference type="Gene3D" id="2.30.30.30">
    <property type="match status" value="1"/>
</dbReference>
<dbReference type="GO" id="GO:0003735">
    <property type="term" value="F:structural constituent of ribosome"/>
    <property type="evidence" value="ECO:0007669"/>
    <property type="project" value="InterPro"/>
</dbReference>
<keyword evidence="4 7" id="KW-0689">Ribosomal protein</keyword>
<feature type="compositionally biased region" description="Low complexity" evidence="8">
    <location>
        <begin position="40"/>
        <end position="53"/>
    </location>
</feature>
<dbReference type="PANTHER" id="PTHR13691">
    <property type="entry name" value="RIBOSOMAL PROTEIN L2"/>
    <property type="match status" value="1"/>
</dbReference>
<proteinExistence type="inferred from homology"/>
<evidence type="ECO:0000256" key="1">
    <source>
        <dbReference type="ARBA" id="ARBA00005636"/>
    </source>
</evidence>
<feature type="domain" description="Large ribosomal subunit protein uL2 C-terminal" evidence="9">
    <location>
        <begin position="125"/>
        <end position="253"/>
    </location>
</feature>
<name>A0A7W3IPZ4_9ACTN</name>
<dbReference type="FunFam" id="4.10.950.10:FF:000001">
    <property type="entry name" value="50S ribosomal protein L2"/>
    <property type="match status" value="1"/>
</dbReference>
<feature type="region of interest" description="Disordered" evidence="8">
    <location>
        <begin position="32"/>
        <end position="53"/>
    </location>
</feature>
<dbReference type="FunFam" id="2.30.30.30:FF:000001">
    <property type="entry name" value="50S ribosomal protein L2"/>
    <property type="match status" value="1"/>
</dbReference>